<comment type="caution">
    <text evidence="3">The sequence shown here is derived from an EMBL/GenBank/DDBJ whole genome shotgun (WGS) entry which is preliminary data.</text>
</comment>
<dbReference type="PANTHER" id="PTHR13847">
    <property type="entry name" value="SARCOSINE DEHYDROGENASE-RELATED"/>
    <property type="match status" value="1"/>
</dbReference>
<organism evidence="3 4">
    <name type="scientific">Autumnicola lenta</name>
    <dbReference type="NCBI Taxonomy" id="3075593"/>
    <lineage>
        <taxon>Bacteria</taxon>
        <taxon>Pseudomonadati</taxon>
        <taxon>Bacteroidota</taxon>
        <taxon>Flavobacteriia</taxon>
        <taxon>Flavobacteriales</taxon>
        <taxon>Flavobacteriaceae</taxon>
        <taxon>Autumnicola</taxon>
    </lineage>
</organism>
<evidence type="ECO:0000313" key="3">
    <source>
        <dbReference type="EMBL" id="MDT0646741.1"/>
    </source>
</evidence>
<dbReference type="EMBL" id="JAVRHO010000010">
    <property type="protein sequence ID" value="MDT0646741.1"/>
    <property type="molecule type" value="Genomic_DNA"/>
</dbReference>
<dbReference type="GO" id="GO:0016491">
    <property type="term" value="F:oxidoreductase activity"/>
    <property type="evidence" value="ECO:0007669"/>
    <property type="project" value="UniProtKB-KW"/>
</dbReference>
<protein>
    <submittedName>
        <fullName evidence="3">FAD-dependent oxidoreductase</fullName>
        <ecNumber evidence="3">1.-.-.-</ecNumber>
    </submittedName>
</protein>
<sequence length="352" mass="40346">MLDYIIVGLGLSGLAVTSHLGKRNKSFRVYENLSQKSSLVAGGIFNPVILKRFTLAWNADEQLKMAIPFYQQFEEKYGVKLLYFWDIYRRFNSAEEQNNWFDAADKPGLGNFLDTQLIKEINPHVYADYSFGRVSSTGNIDTEILLNEYRNDLEKRDVLKYERFDYNQIITEANHVSYKGEKARNIIFCDGFGLKRNPFFNYLPLHGNKGEYITIFSEELKLDKAVKSSVFIMPMGNDLYKVGATYDNVDKTPSPTVDAREKLMSQLNKIISCKYEVIDQVAGIRPSTADRKPLVGRHPKIANFYCCNGFGSRGVLIAPSVSKELVEMIEDNKELSPEIDLKRFTRKHFKGD</sequence>
<gene>
    <name evidence="3" type="ORF">RM545_08565</name>
</gene>
<dbReference type="Pfam" id="PF01266">
    <property type="entry name" value="DAO"/>
    <property type="match status" value="1"/>
</dbReference>
<evidence type="ECO:0000256" key="1">
    <source>
        <dbReference type="ARBA" id="ARBA00023002"/>
    </source>
</evidence>
<keyword evidence="1 3" id="KW-0560">Oxidoreductase</keyword>
<dbReference type="PANTHER" id="PTHR13847:SF289">
    <property type="entry name" value="GLYCINE OXIDASE"/>
    <property type="match status" value="1"/>
</dbReference>
<reference evidence="3 4" key="1">
    <citation type="submission" date="2023-09" db="EMBL/GenBank/DDBJ databases">
        <authorList>
            <person name="Rey-Velasco X."/>
        </authorList>
    </citation>
    <scope>NUCLEOTIDE SEQUENCE [LARGE SCALE GENOMIC DNA]</scope>
    <source>
        <strain evidence="3 4">F260</strain>
    </source>
</reference>
<accession>A0ABU3CKA1</accession>
<dbReference type="EC" id="1.-.-.-" evidence="3"/>
<dbReference type="RefSeq" id="WP_311494908.1">
    <property type="nucleotide sequence ID" value="NZ_JAVRHO010000010.1"/>
</dbReference>
<dbReference type="Proteomes" id="UP001245285">
    <property type="component" value="Unassembled WGS sequence"/>
</dbReference>
<dbReference type="SUPFAM" id="SSF51971">
    <property type="entry name" value="Nucleotide-binding domain"/>
    <property type="match status" value="1"/>
</dbReference>
<proteinExistence type="predicted"/>
<name>A0ABU3CKA1_9FLAO</name>
<feature type="domain" description="FAD dependent oxidoreductase" evidence="2">
    <location>
        <begin position="3"/>
        <end position="328"/>
    </location>
</feature>
<dbReference type="Gene3D" id="3.50.50.60">
    <property type="entry name" value="FAD/NAD(P)-binding domain"/>
    <property type="match status" value="1"/>
</dbReference>
<dbReference type="InterPro" id="IPR006076">
    <property type="entry name" value="FAD-dep_OxRdtase"/>
</dbReference>
<evidence type="ECO:0000313" key="4">
    <source>
        <dbReference type="Proteomes" id="UP001245285"/>
    </source>
</evidence>
<dbReference type="InterPro" id="IPR036188">
    <property type="entry name" value="FAD/NAD-bd_sf"/>
</dbReference>
<evidence type="ECO:0000259" key="2">
    <source>
        <dbReference type="Pfam" id="PF01266"/>
    </source>
</evidence>
<dbReference type="Gene3D" id="3.30.9.10">
    <property type="entry name" value="D-Amino Acid Oxidase, subunit A, domain 2"/>
    <property type="match status" value="1"/>
</dbReference>
<keyword evidence="4" id="KW-1185">Reference proteome</keyword>